<feature type="compositionally biased region" description="Polar residues" evidence="5">
    <location>
        <begin position="48"/>
        <end position="64"/>
    </location>
</feature>
<keyword evidence="8" id="KW-1185">Reference proteome</keyword>
<gene>
    <name evidence="7" type="ORF">COCNU_13G001890</name>
</gene>
<dbReference type="GO" id="GO:0005634">
    <property type="term" value="C:nucleus"/>
    <property type="evidence" value="ECO:0007669"/>
    <property type="project" value="UniProtKB-SubCell"/>
</dbReference>
<dbReference type="GO" id="GO:0031347">
    <property type="term" value="P:regulation of defense response"/>
    <property type="evidence" value="ECO:0007669"/>
    <property type="project" value="UniProtKB-UniRule"/>
</dbReference>
<comment type="domain">
    <text evidence="4">The jas domain is required for interaction with COI1.</text>
</comment>
<dbReference type="SMART" id="SM00979">
    <property type="entry name" value="TIFY"/>
    <property type="match status" value="1"/>
</dbReference>
<keyword evidence="2 4" id="KW-1184">Jasmonic acid signaling pathway</keyword>
<dbReference type="InterPro" id="IPR018467">
    <property type="entry name" value="CCT_CS"/>
</dbReference>
<evidence type="ECO:0000256" key="4">
    <source>
        <dbReference type="RuleBase" id="RU369065"/>
    </source>
</evidence>
<dbReference type="OrthoDB" id="1937734at2759"/>
<dbReference type="PROSITE" id="PS51320">
    <property type="entry name" value="TIFY"/>
    <property type="match status" value="1"/>
</dbReference>
<dbReference type="PANTHER" id="PTHR33077">
    <property type="entry name" value="PROTEIN TIFY 4A-RELATED-RELATED"/>
    <property type="match status" value="1"/>
</dbReference>
<dbReference type="InterPro" id="IPR040390">
    <property type="entry name" value="TIFY/JAZ"/>
</dbReference>
<feature type="region of interest" description="Disordered" evidence="5">
    <location>
        <begin position="41"/>
        <end position="83"/>
    </location>
</feature>
<keyword evidence="3" id="KW-0832">Ubl conjugation</keyword>
<reference evidence="7" key="2">
    <citation type="submission" date="2019-07" db="EMBL/GenBank/DDBJ databases">
        <authorList>
            <person name="Yang Y."/>
            <person name="Bocs S."/>
            <person name="Baudouin L."/>
        </authorList>
    </citation>
    <scope>NUCLEOTIDE SEQUENCE</scope>
    <source>
        <tissue evidence="7">Spear leaf of Hainan Tall coconut</tissue>
    </source>
</reference>
<evidence type="ECO:0000256" key="1">
    <source>
        <dbReference type="ARBA" id="ARBA00008614"/>
    </source>
</evidence>
<evidence type="ECO:0000313" key="7">
    <source>
        <dbReference type="EMBL" id="KAG1366399.1"/>
    </source>
</evidence>
<feature type="domain" description="Tify" evidence="6">
    <location>
        <begin position="111"/>
        <end position="146"/>
    </location>
</feature>
<dbReference type="GO" id="GO:2000022">
    <property type="term" value="P:regulation of jasmonic acid mediated signaling pathway"/>
    <property type="evidence" value="ECO:0007669"/>
    <property type="project" value="UniProtKB-UniRule"/>
</dbReference>
<evidence type="ECO:0000256" key="3">
    <source>
        <dbReference type="ARBA" id="ARBA00022843"/>
    </source>
</evidence>
<evidence type="ECO:0000256" key="2">
    <source>
        <dbReference type="ARBA" id="ARBA00022819"/>
    </source>
</evidence>
<name>A0A8K0IU46_COCNU</name>
<comment type="similarity">
    <text evidence="1 4">Belongs to the TIFY/JAZ family.</text>
</comment>
<evidence type="ECO:0000313" key="8">
    <source>
        <dbReference type="Proteomes" id="UP000797356"/>
    </source>
</evidence>
<dbReference type="AlphaFoldDB" id="A0A8K0IU46"/>
<dbReference type="InterPro" id="IPR010399">
    <property type="entry name" value="Tify_dom"/>
</dbReference>
<dbReference type="Proteomes" id="UP000797356">
    <property type="component" value="Chromosome 13"/>
</dbReference>
<comment type="function">
    <text evidence="4">Repressor of jasmonate responses.</text>
</comment>
<dbReference type="Pfam" id="PF06200">
    <property type="entry name" value="tify"/>
    <property type="match status" value="1"/>
</dbReference>
<comment type="caution">
    <text evidence="7">The sequence shown here is derived from an EMBL/GenBank/DDBJ whole genome shotgun (WGS) entry which is preliminary data.</text>
</comment>
<comment type="subcellular location">
    <subcellularLocation>
        <location evidence="4">Nucleus</location>
    </subcellularLocation>
</comment>
<evidence type="ECO:0000259" key="6">
    <source>
        <dbReference type="PROSITE" id="PS51320"/>
    </source>
</evidence>
<dbReference type="Pfam" id="PF09425">
    <property type="entry name" value="Jas_motif"/>
    <property type="match status" value="1"/>
</dbReference>
<sequence length="271" mass="29123">MEEMGRNPWERSGVKSNFAVACSLLSQYVKEKGRIADLGLGMAPRPQETANGKTETFRPPTTMSFLPGADISGDGERETTGDNDLSQGNAMVLFPQRAGFGDVARKAPVVREPEKAQLTIFYGGKVLVFDNFPAEKAKDLMQIAGEGSANAQNFGYVPPTTKATAALAQSNGLCKENPVSVSTPANLSVVAQGLAQKPARPYVSDLPIARRASLHRFLEKRKDRINAKAPYQVNGSSEMVATVKQEDCQPWLGLGPQISMPSLGFNSECSS</sequence>
<proteinExistence type="inferred from homology"/>
<keyword evidence="4" id="KW-0539">Nucleus</keyword>
<organism evidence="7 8">
    <name type="scientific">Cocos nucifera</name>
    <name type="common">Coconut palm</name>
    <dbReference type="NCBI Taxonomy" id="13894"/>
    <lineage>
        <taxon>Eukaryota</taxon>
        <taxon>Viridiplantae</taxon>
        <taxon>Streptophyta</taxon>
        <taxon>Embryophyta</taxon>
        <taxon>Tracheophyta</taxon>
        <taxon>Spermatophyta</taxon>
        <taxon>Magnoliopsida</taxon>
        <taxon>Liliopsida</taxon>
        <taxon>Arecaceae</taxon>
        <taxon>Arecoideae</taxon>
        <taxon>Cocoseae</taxon>
        <taxon>Attaleinae</taxon>
        <taxon>Cocos</taxon>
    </lineage>
</organism>
<protein>
    <recommendedName>
        <fullName evidence="4">Protein TIFY</fullName>
    </recommendedName>
    <alternativeName>
        <fullName evidence="4">Jasmonate ZIM domain-containing protein</fullName>
    </alternativeName>
</protein>
<dbReference type="PANTHER" id="PTHR33077:SF140">
    <property type="entry name" value="PROTEIN TIFY 10B"/>
    <property type="match status" value="1"/>
</dbReference>
<dbReference type="GO" id="GO:0009611">
    <property type="term" value="P:response to wounding"/>
    <property type="evidence" value="ECO:0007669"/>
    <property type="project" value="UniProtKB-UniRule"/>
</dbReference>
<accession>A0A8K0IU46</accession>
<evidence type="ECO:0000256" key="5">
    <source>
        <dbReference type="SAM" id="MobiDB-lite"/>
    </source>
</evidence>
<dbReference type="EMBL" id="CM017884">
    <property type="protein sequence ID" value="KAG1366399.1"/>
    <property type="molecule type" value="Genomic_DNA"/>
</dbReference>
<reference evidence="7" key="1">
    <citation type="journal article" date="2017" name="Gigascience">
        <title>The genome draft of coconut (Cocos nucifera).</title>
        <authorList>
            <person name="Xiao Y."/>
            <person name="Xu P."/>
            <person name="Fan H."/>
            <person name="Baudouin L."/>
            <person name="Xia W."/>
            <person name="Bocs S."/>
            <person name="Xu J."/>
            <person name="Li Q."/>
            <person name="Guo A."/>
            <person name="Zhou L."/>
            <person name="Li J."/>
            <person name="Wu Y."/>
            <person name="Ma Z."/>
            <person name="Armero A."/>
            <person name="Issali A.E."/>
            <person name="Liu N."/>
            <person name="Peng M."/>
            <person name="Yang Y."/>
        </authorList>
    </citation>
    <scope>NUCLEOTIDE SEQUENCE</scope>
    <source>
        <tissue evidence="7">Spear leaf of Hainan Tall coconut</tissue>
    </source>
</reference>